<dbReference type="CDD" id="cd04301">
    <property type="entry name" value="NAT_SF"/>
    <property type="match status" value="1"/>
</dbReference>
<reference evidence="2 3" key="1">
    <citation type="submission" date="2020-08" db="EMBL/GenBank/DDBJ databases">
        <title>Genomic Encyclopedia of Archaeal and Bacterial Type Strains, Phase II (KMG-II): from individual species to whole genera.</title>
        <authorList>
            <person name="Goeker M."/>
        </authorList>
    </citation>
    <scope>NUCLEOTIDE SEQUENCE [LARGE SCALE GENOMIC DNA]</scope>
    <source>
        <strain evidence="2 3">DSM 23288</strain>
    </source>
</reference>
<dbReference type="RefSeq" id="WP_183343437.1">
    <property type="nucleotide sequence ID" value="NZ_JACHNU010000004.1"/>
</dbReference>
<feature type="domain" description="N-acetyltransferase" evidence="1">
    <location>
        <begin position="3"/>
        <end position="167"/>
    </location>
</feature>
<dbReference type="EMBL" id="JACHNU010000004">
    <property type="protein sequence ID" value="MBB4663726.1"/>
    <property type="molecule type" value="Genomic_DNA"/>
</dbReference>
<evidence type="ECO:0000259" key="1">
    <source>
        <dbReference type="PROSITE" id="PS51186"/>
    </source>
</evidence>
<organism evidence="2 3">
    <name type="scientific">Conexibacter arvalis</name>
    <dbReference type="NCBI Taxonomy" id="912552"/>
    <lineage>
        <taxon>Bacteria</taxon>
        <taxon>Bacillati</taxon>
        <taxon>Actinomycetota</taxon>
        <taxon>Thermoleophilia</taxon>
        <taxon>Solirubrobacterales</taxon>
        <taxon>Conexibacteraceae</taxon>
        <taxon>Conexibacter</taxon>
    </lineage>
</organism>
<name>A0A840IFZ6_9ACTN</name>
<keyword evidence="2" id="KW-0808">Transferase</keyword>
<dbReference type="PROSITE" id="PS51186">
    <property type="entry name" value="GNAT"/>
    <property type="match status" value="1"/>
</dbReference>
<keyword evidence="3" id="KW-1185">Reference proteome</keyword>
<evidence type="ECO:0000313" key="3">
    <source>
        <dbReference type="Proteomes" id="UP000585272"/>
    </source>
</evidence>
<dbReference type="Proteomes" id="UP000585272">
    <property type="component" value="Unassembled WGS sequence"/>
</dbReference>
<dbReference type="InterPro" id="IPR016181">
    <property type="entry name" value="Acyl_CoA_acyltransferase"/>
</dbReference>
<evidence type="ECO:0000313" key="2">
    <source>
        <dbReference type="EMBL" id="MBB4663726.1"/>
    </source>
</evidence>
<dbReference type="Gene3D" id="3.40.630.30">
    <property type="match status" value="1"/>
</dbReference>
<dbReference type="GO" id="GO:0016747">
    <property type="term" value="F:acyltransferase activity, transferring groups other than amino-acyl groups"/>
    <property type="evidence" value="ECO:0007669"/>
    <property type="project" value="InterPro"/>
</dbReference>
<sequence length="191" mass="19932">MSVALRPEREADFPAIRAVLLGAFPQPAEADLVEALRAEEAHVPDLCLVAERDGAIVGHLFTTVAALEEPEPRAGSPVAGGGVAVSAPLLVLGPMAVEPDLQRAGIGAALIGELLRRVPAAAPGVPLVSVLGHPGYYPRFGFEPARPLGVRPPFDVPDEAWMAFRLPAYPPPGEPQPTGVVRYADAFSAVT</sequence>
<gene>
    <name evidence="2" type="ORF">BDZ31_003321</name>
</gene>
<protein>
    <submittedName>
        <fullName evidence="2">Putative N-acetyltransferase YhbS</fullName>
    </submittedName>
</protein>
<dbReference type="AlphaFoldDB" id="A0A840IFZ6"/>
<dbReference type="InterPro" id="IPR000182">
    <property type="entry name" value="GNAT_dom"/>
</dbReference>
<accession>A0A840IFZ6</accession>
<proteinExistence type="predicted"/>
<dbReference type="SUPFAM" id="SSF55729">
    <property type="entry name" value="Acyl-CoA N-acyltransferases (Nat)"/>
    <property type="match status" value="1"/>
</dbReference>
<comment type="caution">
    <text evidence="2">The sequence shown here is derived from an EMBL/GenBank/DDBJ whole genome shotgun (WGS) entry which is preliminary data.</text>
</comment>
<dbReference type="Pfam" id="PF13508">
    <property type="entry name" value="Acetyltransf_7"/>
    <property type="match status" value="1"/>
</dbReference>